<protein>
    <recommendedName>
        <fullName evidence="1">MULE transposase domain-containing protein</fullName>
    </recommendedName>
</protein>
<sequence length="431" mass="49194">MLPTNDSQEELITETHADCLKDKVWTGPQDAFDACQEWAKEQGFSVNRARSCYTGDKHYCKVKCRHSGDSRCKTKREATVAGVMTYIADDKGKIVSATSKEKQNTRRKLSEKFGCPFEIMLRPLKKGSNQWRVVSTKNWHNHEIALTISSYPMHRRLNNDQLQRAILMMDSGSSNGSIALYFTHEGHPCTTKDISNVRQRIFNNDPDHSMFHLIKSLEDDGYDVRYHASNEGGKRFLESICFAHSSAIELARKFPEIVSMDATYQTNRHKLPFMNVVGTGNIGFPSLMTFGIAAGWLSRETSANYLWFVKNMKEMVWPDSVNVSPKAFITDNQAALMNALDVVFPDAHKLLCQVHMRNTFRKHLRSQYSQKADYEALEETLNILMSSQKEDKVSKMYVIPNAEDEEGAKEMFKKAAQKARNPKAVMEFLET</sequence>
<gene>
    <name evidence="2" type="ORF">LRAMOSA02335</name>
</gene>
<name>A0A077WNR4_9FUNG</name>
<dbReference type="PANTHER" id="PTHR47718:SF3">
    <property type="entry name" value="PROTEIN FAR1-RELATED SEQUENCE 5-LIKE"/>
    <property type="match status" value="1"/>
</dbReference>
<dbReference type="OrthoDB" id="2228864at2759"/>
<evidence type="ECO:0000259" key="1">
    <source>
        <dbReference type="Pfam" id="PF10551"/>
    </source>
</evidence>
<dbReference type="Pfam" id="PF10551">
    <property type="entry name" value="MULE"/>
    <property type="match status" value="1"/>
</dbReference>
<accession>A0A077WNR4</accession>
<dbReference type="AlphaFoldDB" id="A0A077WNR4"/>
<organism evidence="2">
    <name type="scientific">Lichtheimia ramosa</name>
    <dbReference type="NCBI Taxonomy" id="688394"/>
    <lineage>
        <taxon>Eukaryota</taxon>
        <taxon>Fungi</taxon>
        <taxon>Fungi incertae sedis</taxon>
        <taxon>Mucoromycota</taxon>
        <taxon>Mucoromycotina</taxon>
        <taxon>Mucoromycetes</taxon>
        <taxon>Mucorales</taxon>
        <taxon>Lichtheimiaceae</taxon>
        <taxon>Lichtheimia</taxon>
    </lineage>
</organism>
<dbReference type="InterPro" id="IPR018289">
    <property type="entry name" value="MULE_transposase_dom"/>
</dbReference>
<feature type="domain" description="MULE transposase" evidence="1">
    <location>
        <begin position="258"/>
        <end position="356"/>
    </location>
</feature>
<reference evidence="2" key="1">
    <citation type="journal article" date="2014" name="Genome Announc.">
        <title>De novo whole-genome sequence and genome annotation of Lichtheimia ramosa.</title>
        <authorList>
            <person name="Linde J."/>
            <person name="Schwartze V."/>
            <person name="Binder U."/>
            <person name="Lass-Florl C."/>
            <person name="Voigt K."/>
            <person name="Horn F."/>
        </authorList>
    </citation>
    <scope>NUCLEOTIDE SEQUENCE</scope>
    <source>
        <strain evidence="2">JMRC FSU:6197</strain>
    </source>
</reference>
<dbReference type="PANTHER" id="PTHR47718">
    <property type="entry name" value="OS01G0519700 PROTEIN"/>
    <property type="match status" value="1"/>
</dbReference>
<dbReference type="EMBL" id="LK023324">
    <property type="protein sequence ID" value="CDS08387.1"/>
    <property type="molecule type" value="Genomic_DNA"/>
</dbReference>
<proteinExistence type="predicted"/>
<evidence type="ECO:0000313" key="2">
    <source>
        <dbReference type="EMBL" id="CDS08387.1"/>
    </source>
</evidence>